<organism evidence="1 2">
    <name type="scientific">Pseudomonas putida</name>
    <name type="common">Arthrobacter siderocapsulatus</name>
    <dbReference type="NCBI Taxonomy" id="303"/>
    <lineage>
        <taxon>Bacteria</taxon>
        <taxon>Pseudomonadati</taxon>
        <taxon>Pseudomonadota</taxon>
        <taxon>Gammaproteobacteria</taxon>
        <taxon>Pseudomonadales</taxon>
        <taxon>Pseudomonadaceae</taxon>
        <taxon>Pseudomonas</taxon>
    </lineage>
</organism>
<accession>A0A7Y7ZE34</accession>
<evidence type="ECO:0000313" key="2">
    <source>
        <dbReference type="Proteomes" id="UP000542695"/>
    </source>
</evidence>
<protein>
    <submittedName>
        <fullName evidence="1">Uncharacterized protein</fullName>
    </submittedName>
</protein>
<proteinExistence type="predicted"/>
<sequence>MSEKAKSAELLLQDLGARKLHLINLVEIIKGNYKTLTKVEVGSINVINFEIRRIEGYLGRRL</sequence>
<dbReference type="AlphaFoldDB" id="A0A7Y7ZE34"/>
<comment type="caution">
    <text evidence="1">The sequence shown here is derived from an EMBL/GenBank/DDBJ whole genome shotgun (WGS) entry which is preliminary data.</text>
</comment>
<evidence type="ECO:0000313" key="1">
    <source>
        <dbReference type="EMBL" id="NWC82194.1"/>
    </source>
</evidence>
<name>A0A7Y7ZE34_PSEPU</name>
<reference evidence="1 2" key="1">
    <citation type="submission" date="2020-04" db="EMBL/GenBank/DDBJ databases">
        <title>Molecular characterization of pseudomonads from Agaricus bisporus reveal novel blotch 2 pathogens in Western Europe.</title>
        <authorList>
            <person name="Taparia T."/>
            <person name="Krijger M."/>
            <person name="Haynes E."/>
            <person name="Elpinstone J.G."/>
            <person name="Noble R."/>
            <person name="Van Der Wolf J."/>
        </authorList>
    </citation>
    <scope>NUCLEOTIDE SEQUENCE [LARGE SCALE GENOMIC DNA]</scope>
    <source>
        <strain evidence="1 2">P7765</strain>
    </source>
</reference>
<dbReference type="Proteomes" id="UP000542695">
    <property type="component" value="Unassembled WGS sequence"/>
</dbReference>
<gene>
    <name evidence="1" type="ORF">HX798_18165</name>
</gene>
<dbReference type="RefSeq" id="WP_177010749.1">
    <property type="nucleotide sequence ID" value="NZ_JACARV010000054.1"/>
</dbReference>
<dbReference type="EMBL" id="JACARV010000054">
    <property type="protein sequence ID" value="NWC82194.1"/>
    <property type="molecule type" value="Genomic_DNA"/>
</dbReference>